<dbReference type="SUPFAM" id="SSF54593">
    <property type="entry name" value="Glyoxalase/Bleomycin resistance protein/Dihydroxybiphenyl dioxygenase"/>
    <property type="match status" value="2"/>
</dbReference>
<dbReference type="Proteomes" id="UP000176101">
    <property type="component" value="Unassembled WGS sequence"/>
</dbReference>
<name>A0A1E7JX25_9ACTN</name>
<dbReference type="InterPro" id="IPR052164">
    <property type="entry name" value="Anthracycline_SecMetBiosynth"/>
</dbReference>
<dbReference type="Pfam" id="PF00903">
    <property type="entry name" value="Glyoxalase"/>
    <property type="match status" value="2"/>
</dbReference>
<gene>
    <name evidence="2" type="ORF">AN216_21825</name>
</gene>
<dbReference type="PROSITE" id="PS51819">
    <property type="entry name" value="VOC"/>
    <property type="match status" value="2"/>
</dbReference>
<accession>A0A1E7JX25</accession>
<dbReference type="PANTHER" id="PTHR33993:SF14">
    <property type="entry name" value="GB|AAF24581.1"/>
    <property type="match status" value="1"/>
</dbReference>
<dbReference type="EMBL" id="LJGU01000147">
    <property type="protein sequence ID" value="OEU96185.1"/>
    <property type="molecule type" value="Genomic_DNA"/>
</dbReference>
<sequence>MLTTSYVPGVPIWLDLAARDIDGAAEFYRALFGWDFAPQGAEAGGYGLLRLDGGNVAGVGPLSAEDAEPSWEVYFHSHDVEETASVVEQAGGGVRFAPFDVFALGRMAGFTDPTGAHFSVWQPGENRGLDAVGDPYTLCWTELYTTDAAEARQFYGSVFGWELWDTTVGNGTTYTLVARTGGERGDTHGGIMQLPEGQLRAGSRWYPYFEVPDCDATLATGTAHGASVIVPATDMPGVGRMAALKDPAGAAFAVVTSE</sequence>
<keyword evidence="3" id="KW-1185">Reference proteome</keyword>
<evidence type="ECO:0000313" key="3">
    <source>
        <dbReference type="Proteomes" id="UP000176101"/>
    </source>
</evidence>
<evidence type="ECO:0000259" key="1">
    <source>
        <dbReference type="PROSITE" id="PS51819"/>
    </source>
</evidence>
<feature type="domain" description="VOC" evidence="1">
    <location>
        <begin position="137"/>
        <end position="257"/>
    </location>
</feature>
<dbReference type="AlphaFoldDB" id="A0A1E7JX25"/>
<dbReference type="InterPro" id="IPR004360">
    <property type="entry name" value="Glyas_Fos-R_dOase_dom"/>
</dbReference>
<feature type="domain" description="VOC" evidence="1">
    <location>
        <begin position="10"/>
        <end position="123"/>
    </location>
</feature>
<dbReference type="RefSeq" id="WP_070198400.1">
    <property type="nucleotide sequence ID" value="NZ_LJGU01000147.1"/>
</dbReference>
<protein>
    <submittedName>
        <fullName evidence="2">Hydroxylase</fullName>
    </submittedName>
</protein>
<organism evidence="2 3">
    <name type="scientific">Streptomyces oceani</name>
    <dbReference type="NCBI Taxonomy" id="1075402"/>
    <lineage>
        <taxon>Bacteria</taxon>
        <taxon>Bacillati</taxon>
        <taxon>Actinomycetota</taxon>
        <taxon>Actinomycetes</taxon>
        <taxon>Kitasatosporales</taxon>
        <taxon>Streptomycetaceae</taxon>
        <taxon>Streptomyces</taxon>
    </lineage>
</organism>
<reference evidence="2 3" key="1">
    <citation type="journal article" date="2016" name="Front. Microbiol.">
        <title>Comparative Genomics Analysis of Streptomyces Species Reveals Their Adaptation to the Marine Environment and Their Diversity at the Genomic Level.</title>
        <authorList>
            <person name="Tian X."/>
            <person name="Zhang Z."/>
            <person name="Yang T."/>
            <person name="Chen M."/>
            <person name="Li J."/>
            <person name="Chen F."/>
            <person name="Yang J."/>
            <person name="Li W."/>
            <person name="Zhang B."/>
            <person name="Zhang Z."/>
            <person name="Wu J."/>
            <person name="Zhang C."/>
            <person name="Long L."/>
            <person name="Xiao J."/>
        </authorList>
    </citation>
    <scope>NUCLEOTIDE SEQUENCE [LARGE SCALE GENOMIC DNA]</scope>
    <source>
        <strain evidence="2 3">SCSIO 02100</strain>
    </source>
</reference>
<dbReference type="Gene3D" id="3.10.180.10">
    <property type="entry name" value="2,3-Dihydroxybiphenyl 1,2-Dioxygenase, domain 1"/>
    <property type="match status" value="2"/>
</dbReference>
<proteinExistence type="predicted"/>
<dbReference type="InterPro" id="IPR029068">
    <property type="entry name" value="Glyas_Bleomycin-R_OHBP_Dase"/>
</dbReference>
<dbReference type="CDD" id="cd07247">
    <property type="entry name" value="SgaA_N_like"/>
    <property type="match status" value="2"/>
</dbReference>
<dbReference type="PANTHER" id="PTHR33993">
    <property type="entry name" value="GLYOXALASE-RELATED"/>
    <property type="match status" value="1"/>
</dbReference>
<dbReference type="InterPro" id="IPR037523">
    <property type="entry name" value="VOC_core"/>
</dbReference>
<evidence type="ECO:0000313" key="2">
    <source>
        <dbReference type="EMBL" id="OEU96185.1"/>
    </source>
</evidence>
<dbReference type="OrthoDB" id="9793039at2"/>
<comment type="caution">
    <text evidence="2">The sequence shown here is derived from an EMBL/GenBank/DDBJ whole genome shotgun (WGS) entry which is preliminary data.</text>
</comment>